<accession>F0F7L0</accession>
<proteinExistence type="predicted"/>
<sequence length="43" mass="5001">MDVGVTFLEKDAKKKTLNVLLTASRPLYERFGFPLKKLLQFPF</sequence>
<dbReference type="STRING" id="888743.HMPREF9141_1577"/>
<organism evidence="1 2">
    <name type="scientific">Prevotella multiformis DSM 16608</name>
    <dbReference type="NCBI Taxonomy" id="888743"/>
    <lineage>
        <taxon>Bacteria</taxon>
        <taxon>Pseudomonadati</taxon>
        <taxon>Bacteroidota</taxon>
        <taxon>Bacteroidia</taxon>
        <taxon>Bacteroidales</taxon>
        <taxon>Prevotellaceae</taxon>
        <taxon>Prevotella</taxon>
    </lineage>
</organism>
<keyword evidence="2" id="KW-1185">Reference proteome</keyword>
<dbReference type="EMBL" id="AEWX01000023">
    <property type="protein sequence ID" value="EGC19929.1"/>
    <property type="molecule type" value="Genomic_DNA"/>
</dbReference>
<gene>
    <name evidence="1" type="ORF">HMPREF9141_1577</name>
</gene>
<name>F0F7L0_9BACT</name>
<evidence type="ECO:0000313" key="2">
    <source>
        <dbReference type="Proteomes" id="UP000005697"/>
    </source>
</evidence>
<reference evidence="1 2" key="1">
    <citation type="submission" date="2011-01" db="EMBL/GenBank/DDBJ databases">
        <authorList>
            <person name="Muzny D."/>
            <person name="Qin X."/>
            <person name="Deng J."/>
            <person name="Jiang H."/>
            <person name="Liu Y."/>
            <person name="Qu J."/>
            <person name="Song X.-Z."/>
            <person name="Zhang L."/>
            <person name="Thornton R."/>
            <person name="Coyle M."/>
            <person name="Francisco L."/>
            <person name="Jackson L."/>
            <person name="Javaid M."/>
            <person name="Korchina V."/>
            <person name="Kovar C."/>
            <person name="Mata R."/>
            <person name="Mathew T."/>
            <person name="Ngo R."/>
            <person name="Nguyen L."/>
            <person name="Nguyen N."/>
            <person name="Okwuonu G."/>
            <person name="Ongeri F."/>
            <person name="Pham C."/>
            <person name="Simmons D."/>
            <person name="Wilczek-Boney K."/>
            <person name="Hale W."/>
            <person name="Jakkamsetti A."/>
            <person name="Pham P."/>
            <person name="Ruth R."/>
            <person name="San Lucas F."/>
            <person name="Warren J."/>
            <person name="Zhang J."/>
            <person name="Zhao Z."/>
            <person name="Zhou C."/>
            <person name="Zhu D."/>
            <person name="Lee S."/>
            <person name="Bess C."/>
            <person name="Blankenburg K."/>
            <person name="Forbes L."/>
            <person name="Fu Q."/>
            <person name="Gubbala S."/>
            <person name="Hirani K."/>
            <person name="Jayaseelan J.C."/>
            <person name="Lara F."/>
            <person name="Munidasa M."/>
            <person name="Palculict T."/>
            <person name="Patil S."/>
            <person name="Pu L.-L."/>
            <person name="Saada N."/>
            <person name="Tang L."/>
            <person name="Weissenberger G."/>
            <person name="Zhu Y."/>
            <person name="Hemphill L."/>
            <person name="Shang Y."/>
            <person name="Youmans B."/>
            <person name="Ayvaz T."/>
            <person name="Ross M."/>
            <person name="Santibanez J."/>
            <person name="Aqrawi P."/>
            <person name="Gross S."/>
            <person name="Joshi V."/>
            <person name="Fowler G."/>
            <person name="Nazareth L."/>
            <person name="Reid J."/>
            <person name="Worley K."/>
            <person name="Petrosino J."/>
            <person name="Highlander S."/>
            <person name="Gibbs R."/>
        </authorList>
    </citation>
    <scope>NUCLEOTIDE SEQUENCE [LARGE SCALE GENOMIC DNA]</scope>
    <source>
        <strain evidence="1 2">DSM 16608</strain>
    </source>
</reference>
<protein>
    <submittedName>
        <fullName evidence="1">Uncharacterized protein</fullName>
    </submittedName>
</protein>
<dbReference type="Proteomes" id="UP000005697">
    <property type="component" value="Unassembled WGS sequence"/>
</dbReference>
<dbReference type="HOGENOM" id="CLU_3237696_0_0_10"/>
<dbReference type="AlphaFoldDB" id="F0F7L0"/>
<comment type="caution">
    <text evidence="1">The sequence shown here is derived from an EMBL/GenBank/DDBJ whole genome shotgun (WGS) entry which is preliminary data.</text>
</comment>
<evidence type="ECO:0000313" key="1">
    <source>
        <dbReference type="EMBL" id="EGC19929.1"/>
    </source>
</evidence>